<accession>A0A814T8Y6</accession>
<dbReference type="EMBL" id="CAJNOR010001515">
    <property type="protein sequence ID" value="CAF1156219.1"/>
    <property type="molecule type" value="Genomic_DNA"/>
</dbReference>
<evidence type="ECO:0000256" key="7">
    <source>
        <dbReference type="SAM" id="Phobius"/>
    </source>
</evidence>
<keyword evidence="5 7" id="KW-1133">Transmembrane helix</keyword>
<sequence length="129" mass="14833">GKTTAQYRWLAIVYIVSSFFIIPTIVCALSLAGWYVFGGVLGPVVLLIIIVVIINVLQSHRPTWLPSGLRSWSWLPRPLRTLSWYDEHLFRKQCCCCRRKQKVPPETSDEVHQNNDCYAGDDQDDATYF</sequence>
<dbReference type="PANTHER" id="PTHR10010:SF46">
    <property type="entry name" value="SODIUM-DEPENDENT PHOSPHATE TRANSPORT PROTEIN 2B"/>
    <property type="match status" value="1"/>
</dbReference>
<dbReference type="GO" id="GO:0044341">
    <property type="term" value="P:sodium-dependent phosphate transport"/>
    <property type="evidence" value="ECO:0007669"/>
    <property type="project" value="InterPro"/>
</dbReference>
<feature type="non-terminal residue" evidence="8">
    <location>
        <position position="129"/>
    </location>
</feature>
<evidence type="ECO:0000256" key="3">
    <source>
        <dbReference type="ARBA" id="ARBA00022475"/>
    </source>
</evidence>
<evidence type="ECO:0000256" key="4">
    <source>
        <dbReference type="ARBA" id="ARBA00022692"/>
    </source>
</evidence>
<dbReference type="InterPro" id="IPR003841">
    <property type="entry name" value="Na/Pi_transpt"/>
</dbReference>
<keyword evidence="4 7" id="KW-0812">Transmembrane</keyword>
<evidence type="ECO:0000256" key="2">
    <source>
        <dbReference type="ARBA" id="ARBA00005808"/>
    </source>
</evidence>
<feature type="transmembrane region" description="Helical" evidence="7">
    <location>
        <begin position="12"/>
        <end position="34"/>
    </location>
</feature>
<dbReference type="PANTHER" id="PTHR10010">
    <property type="entry name" value="SOLUTE CARRIER FAMILY 34 SODIUM PHOSPHATE , MEMBER 2-RELATED"/>
    <property type="match status" value="1"/>
</dbReference>
<comment type="similarity">
    <text evidence="2">Belongs to the SLC34A transporter family.</text>
</comment>
<organism evidence="8 9">
    <name type="scientific">Adineta ricciae</name>
    <name type="common">Rotifer</name>
    <dbReference type="NCBI Taxonomy" id="249248"/>
    <lineage>
        <taxon>Eukaryota</taxon>
        <taxon>Metazoa</taxon>
        <taxon>Spiralia</taxon>
        <taxon>Gnathifera</taxon>
        <taxon>Rotifera</taxon>
        <taxon>Eurotatoria</taxon>
        <taxon>Bdelloidea</taxon>
        <taxon>Adinetida</taxon>
        <taxon>Adinetidae</taxon>
        <taxon>Adineta</taxon>
    </lineage>
</organism>
<evidence type="ECO:0000256" key="5">
    <source>
        <dbReference type="ARBA" id="ARBA00022989"/>
    </source>
</evidence>
<protein>
    <submittedName>
        <fullName evidence="8">Uncharacterized protein</fullName>
    </submittedName>
</protein>
<comment type="subcellular location">
    <subcellularLocation>
        <location evidence="1">Apical cell membrane</location>
        <topology evidence="1">Multi-pass membrane protein</topology>
    </subcellularLocation>
</comment>
<name>A0A814T8Y6_ADIRI</name>
<evidence type="ECO:0000313" key="9">
    <source>
        <dbReference type="Proteomes" id="UP000663828"/>
    </source>
</evidence>
<comment type="caution">
    <text evidence="8">The sequence shown here is derived from an EMBL/GenBank/DDBJ whole genome shotgun (WGS) entry which is preliminary data.</text>
</comment>
<dbReference type="GO" id="GO:0016324">
    <property type="term" value="C:apical plasma membrane"/>
    <property type="evidence" value="ECO:0007669"/>
    <property type="project" value="UniProtKB-SubCell"/>
</dbReference>
<dbReference type="Proteomes" id="UP000663828">
    <property type="component" value="Unassembled WGS sequence"/>
</dbReference>
<gene>
    <name evidence="8" type="ORF">XAT740_LOCUS21227</name>
</gene>
<keyword evidence="3" id="KW-1003">Cell membrane</keyword>
<evidence type="ECO:0000313" key="8">
    <source>
        <dbReference type="EMBL" id="CAF1156219.1"/>
    </source>
</evidence>
<dbReference type="AlphaFoldDB" id="A0A814T8Y6"/>
<dbReference type="GO" id="GO:0005436">
    <property type="term" value="F:sodium:phosphate symporter activity"/>
    <property type="evidence" value="ECO:0007669"/>
    <property type="project" value="InterPro"/>
</dbReference>
<keyword evidence="6 7" id="KW-0472">Membrane</keyword>
<keyword evidence="9" id="KW-1185">Reference proteome</keyword>
<feature type="transmembrane region" description="Helical" evidence="7">
    <location>
        <begin position="40"/>
        <end position="57"/>
    </location>
</feature>
<evidence type="ECO:0000256" key="1">
    <source>
        <dbReference type="ARBA" id="ARBA00004424"/>
    </source>
</evidence>
<evidence type="ECO:0000256" key="6">
    <source>
        <dbReference type="ARBA" id="ARBA00023136"/>
    </source>
</evidence>
<reference evidence="8" key="1">
    <citation type="submission" date="2021-02" db="EMBL/GenBank/DDBJ databases">
        <authorList>
            <person name="Nowell W R."/>
        </authorList>
    </citation>
    <scope>NUCLEOTIDE SEQUENCE</scope>
</reference>
<proteinExistence type="inferred from homology"/>